<reference evidence="3" key="2">
    <citation type="journal article" date="2022" name="Microbiol. Resour. Announc.">
        <title>Metagenome Sequencing to Explore Phylogenomics of Terrestrial Cyanobacteria.</title>
        <authorList>
            <person name="Ward R.D."/>
            <person name="Stajich J.E."/>
            <person name="Johansen J.R."/>
            <person name="Huntemann M."/>
            <person name="Clum A."/>
            <person name="Foster B."/>
            <person name="Foster B."/>
            <person name="Roux S."/>
            <person name="Palaniappan K."/>
            <person name="Varghese N."/>
            <person name="Mukherjee S."/>
            <person name="Reddy T.B.K."/>
            <person name="Daum C."/>
            <person name="Copeland A."/>
            <person name="Chen I.A."/>
            <person name="Ivanova N.N."/>
            <person name="Kyrpides N.C."/>
            <person name="Shapiro N."/>
            <person name="Eloe-Fadrosh E.A."/>
            <person name="Pietrasiak N."/>
        </authorList>
    </citation>
    <scope>NUCLEOTIDE SEQUENCE</scope>
    <source>
        <strain evidence="3">JT2-VF2</strain>
    </source>
</reference>
<comment type="caution">
    <text evidence="3">The sequence shown here is derived from an EMBL/GenBank/DDBJ whole genome shotgun (WGS) entry which is preliminary data.</text>
</comment>
<name>A0A951PWD4_9NOST</name>
<feature type="region of interest" description="Disordered" evidence="1">
    <location>
        <begin position="266"/>
        <end position="293"/>
    </location>
</feature>
<dbReference type="Proteomes" id="UP000715781">
    <property type="component" value="Unassembled WGS sequence"/>
</dbReference>
<dbReference type="InterPro" id="IPR005498">
    <property type="entry name" value="T4SS_VirB10/TraB/TrbI"/>
</dbReference>
<keyword evidence="2" id="KW-1133">Transmembrane helix</keyword>
<keyword evidence="2" id="KW-0812">Transmembrane</keyword>
<gene>
    <name evidence="3" type="ORF">KME32_02735</name>
</gene>
<proteinExistence type="predicted"/>
<feature type="compositionally biased region" description="Polar residues" evidence="1">
    <location>
        <begin position="271"/>
        <end position="284"/>
    </location>
</feature>
<feature type="transmembrane region" description="Helical" evidence="2">
    <location>
        <begin position="86"/>
        <end position="109"/>
    </location>
</feature>
<evidence type="ECO:0000313" key="3">
    <source>
        <dbReference type="EMBL" id="MBW4560067.1"/>
    </source>
</evidence>
<accession>A0A951PWD4</accession>
<dbReference type="EMBL" id="JAHHHN010000001">
    <property type="protein sequence ID" value="MBW4560067.1"/>
    <property type="molecule type" value="Genomic_DNA"/>
</dbReference>
<keyword evidence="2" id="KW-0472">Membrane</keyword>
<evidence type="ECO:0000256" key="1">
    <source>
        <dbReference type="SAM" id="MobiDB-lite"/>
    </source>
</evidence>
<feature type="region of interest" description="Disordered" evidence="1">
    <location>
        <begin position="18"/>
        <end position="76"/>
    </location>
</feature>
<organism evidence="3 4">
    <name type="scientific">Mojavia pulchra JT2-VF2</name>
    <dbReference type="NCBI Taxonomy" id="287848"/>
    <lineage>
        <taxon>Bacteria</taxon>
        <taxon>Bacillati</taxon>
        <taxon>Cyanobacteriota</taxon>
        <taxon>Cyanophyceae</taxon>
        <taxon>Nostocales</taxon>
        <taxon>Nostocaceae</taxon>
    </lineage>
</organism>
<protein>
    <submittedName>
        <fullName evidence="3">TrbI/VirB10 family protein</fullName>
    </submittedName>
</protein>
<evidence type="ECO:0000313" key="4">
    <source>
        <dbReference type="Proteomes" id="UP000715781"/>
    </source>
</evidence>
<dbReference type="AlphaFoldDB" id="A0A951PWD4"/>
<dbReference type="Pfam" id="PF03743">
    <property type="entry name" value="TrbI"/>
    <property type="match status" value="1"/>
</dbReference>
<reference evidence="3" key="1">
    <citation type="submission" date="2021-05" db="EMBL/GenBank/DDBJ databases">
        <authorList>
            <person name="Pietrasiak N."/>
            <person name="Ward R."/>
            <person name="Stajich J.E."/>
            <person name="Kurbessoian T."/>
        </authorList>
    </citation>
    <scope>NUCLEOTIDE SEQUENCE</scope>
    <source>
        <strain evidence="3">JT2-VF2</strain>
    </source>
</reference>
<evidence type="ECO:0000256" key="2">
    <source>
        <dbReference type="SAM" id="Phobius"/>
    </source>
</evidence>
<feature type="compositionally biased region" description="Low complexity" evidence="1">
    <location>
        <begin position="59"/>
        <end position="70"/>
    </location>
</feature>
<sequence length="540" mass="57629">MTRYSVSAEVPQEILISPAVDNYQPEEASSDWESRMAKLVGLEDEEGSLSASGEKLEDSTTSQPSPSQQSKVATEQRLSSNPFAKLGLVGTATLAVVLFAGVFLTQLMGGSNQKPKKKNIIASEVAAPVINESPRPELEIEALKTKLALTEQSEAVKLAQQQLRNTQVNSLGSSRDGLTAGVPRTSKSTSKVDVPKIVTVERIVQVPQSLQPTNYRPALPNLVAARPDTQPSVKVTPSPTMNPLQTWANLAKLGSYGQVTISDRPRDHISASANNPNVEQQATNPEVDPRQIDPTQTPESIAAANKAEKETLIANKETKQISKSLAVGNSVKAVLATAVFGAATNSTSSDSSESQKNVFVVRLTEPLTGADGQVVIPAETELLTEIRSLSEQGLLQLDVVKAITKNNGEITETSLPPNAMTIRAPQGKPLVAQQFPNQGSSIAGMDVGLFVLGGLGKAAELFNRTEAQVVTTTSTGTIVSNTNPTRNILAGVFEGGMNTVVPQIAQRNQQAISEMMQRTNVWFLPAGTEVEIYVNQSMQF</sequence>